<dbReference type="AlphaFoldDB" id="K1R2Q3"/>
<gene>
    <name evidence="1" type="ORF">CGI_10017657</name>
</gene>
<organism evidence="1">
    <name type="scientific">Magallana gigas</name>
    <name type="common">Pacific oyster</name>
    <name type="synonym">Crassostrea gigas</name>
    <dbReference type="NCBI Taxonomy" id="29159"/>
    <lineage>
        <taxon>Eukaryota</taxon>
        <taxon>Metazoa</taxon>
        <taxon>Spiralia</taxon>
        <taxon>Lophotrochozoa</taxon>
        <taxon>Mollusca</taxon>
        <taxon>Bivalvia</taxon>
        <taxon>Autobranchia</taxon>
        <taxon>Pteriomorphia</taxon>
        <taxon>Ostreida</taxon>
        <taxon>Ostreoidea</taxon>
        <taxon>Ostreidae</taxon>
        <taxon>Magallana</taxon>
    </lineage>
</organism>
<protein>
    <submittedName>
        <fullName evidence="1">Uncharacterized protein</fullName>
    </submittedName>
</protein>
<accession>K1R2Q3</accession>
<dbReference type="HOGENOM" id="CLU_2833680_0_0_1"/>
<reference evidence="1" key="1">
    <citation type="journal article" date="2012" name="Nature">
        <title>The oyster genome reveals stress adaptation and complexity of shell formation.</title>
        <authorList>
            <person name="Zhang G."/>
            <person name="Fang X."/>
            <person name="Guo X."/>
            <person name="Li L."/>
            <person name="Luo R."/>
            <person name="Xu F."/>
            <person name="Yang P."/>
            <person name="Zhang L."/>
            <person name="Wang X."/>
            <person name="Qi H."/>
            <person name="Xiong Z."/>
            <person name="Que H."/>
            <person name="Xie Y."/>
            <person name="Holland P.W."/>
            <person name="Paps J."/>
            <person name="Zhu Y."/>
            <person name="Wu F."/>
            <person name="Chen Y."/>
            <person name="Wang J."/>
            <person name="Peng C."/>
            <person name="Meng J."/>
            <person name="Yang L."/>
            <person name="Liu J."/>
            <person name="Wen B."/>
            <person name="Zhang N."/>
            <person name="Huang Z."/>
            <person name="Zhu Q."/>
            <person name="Feng Y."/>
            <person name="Mount A."/>
            <person name="Hedgecock D."/>
            <person name="Xu Z."/>
            <person name="Liu Y."/>
            <person name="Domazet-Loso T."/>
            <person name="Du Y."/>
            <person name="Sun X."/>
            <person name="Zhang S."/>
            <person name="Liu B."/>
            <person name="Cheng P."/>
            <person name="Jiang X."/>
            <person name="Li J."/>
            <person name="Fan D."/>
            <person name="Wang W."/>
            <person name="Fu W."/>
            <person name="Wang T."/>
            <person name="Wang B."/>
            <person name="Zhang J."/>
            <person name="Peng Z."/>
            <person name="Li Y."/>
            <person name="Li N."/>
            <person name="Wang J."/>
            <person name="Chen M."/>
            <person name="He Y."/>
            <person name="Tan F."/>
            <person name="Song X."/>
            <person name="Zheng Q."/>
            <person name="Huang R."/>
            <person name="Yang H."/>
            <person name="Du X."/>
            <person name="Chen L."/>
            <person name="Yang M."/>
            <person name="Gaffney P.M."/>
            <person name="Wang S."/>
            <person name="Luo L."/>
            <person name="She Z."/>
            <person name="Ming Y."/>
            <person name="Huang W."/>
            <person name="Zhang S."/>
            <person name="Huang B."/>
            <person name="Zhang Y."/>
            <person name="Qu T."/>
            <person name="Ni P."/>
            <person name="Miao G."/>
            <person name="Wang J."/>
            <person name="Wang Q."/>
            <person name="Steinberg C.E."/>
            <person name="Wang H."/>
            <person name="Li N."/>
            <person name="Qian L."/>
            <person name="Zhang G."/>
            <person name="Li Y."/>
            <person name="Yang H."/>
            <person name="Liu X."/>
            <person name="Wang J."/>
            <person name="Yin Y."/>
            <person name="Wang J."/>
        </authorList>
    </citation>
    <scope>NUCLEOTIDE SEQUENCE [LARGE SCALE GENOMIC DNA]</scope>
    <source>
        <strain evidence="1">05x7-T-G4-1.051#20</strain>
    </source>
</reference>
<name>K1R2Q3_MAGGI</name>
<sequence length="66" mass="7507">MYKTVESSKIFSTIFTLDKIKYITENRNHDICVADCGAGAVVVVNQDGELRWRYIGHPSVTKNEPF</sequence>
<dbReference type="EMBL" id="JH818674">
    <property type="protein sequence ID" value="EKC37834.1"/>
    <property type="molecule type" value="Genomic_DNA"/>
</dbReference>
<proteinExistence type="predicted"/>
<evidence type="ECO:0000313" key="1">
    <source>
        <dbReference type="EMBL" id="EKC37834.1"/>
    </source>
</evidence>
<dbReference type="InParanoid" id="K1R2Q3"/>